<organism evidence="14 15">
    <name type="scientific">Dunaliella salina</name>
    <name type="common">Green alga</name>
    <name type="synonym">Protococcus salinus</name>
    <dbReference type="NCBI Taxonomy" id="3046"/>
    <lineage>
        <taxon>Eukaryota</taxon>
        <taxon>Viridiplantae</taxon>
        <taxon>Chlorophyta</taxon>
        <taxon>core chlorophytes</taxon>
        <taxon>Chlorophyceae</taxon>
        <taxon>CS clade</taxon>
        <taxon>Chlamydomonadales</taxon>
        <taxon>Dunaliellaceae</taxon>
        <taxon>Dunaliella</taxon>
    </lineage>
</organism>
<comment type="subcellular location">
    <subcellularLocation>
        <location evidence="2">Cell projection</location>
        <location evidence="2">Cilium</location>
        <location evidence="2">Flagellum</location>
    </subcellularLocation>
    <subcellularLocation>
        <location evidence="3">Cytoplasm</location>
    </subcellularLocation>
</comment>
<evidence type="ECO:0000256" key="10">
    <source>
        <dbReference type="ARBA" id="ARBA00049986"/>
    </source>
</evidence>
<evidence type="ECO:0000256" key="1">
    <source>
        <dbReference type="ARBA" id="ARBA00004048"/>
    </source>
</evidence>
<keyword evidence="9" id="KW-0966">Cell projection</keyword>
<evidence type="ECO:0000313" key="14">
    <source>
        <dbReference type="EMBL" id="KAF5833665.1"/>
    </source>
</evidence>
<reference evidence="14" key="1">
    <citation type="submission" date="2017-08" db="EMBL/GenBank/DDBJ databases">
        <authorList>
            <person name="Polle J.E."/>
            <person name="Barry K."/>
            <person name="Cushman J."/>
            <person name="Schmutz J."/>
            <person name="Tran D."/>
            <person name="Hathwaick L.T."/>
            <person name="Yim W.C."/>
            <person name="Jenkins J."/>
            <person name="Mckie-Krisberg Z.M."/>
            <person name="Prochnik S."/>
            <person name="Lindquist E."/>
            <person name="Dockter R.B."/>
            <person name="Adam C."/>
            <person name="Molina H."/>
            <person name="Bunkerborg J."/>
            <person name="Jin E."/>
            <person name="Buchheim M."/>
            <person name="Magnuson J."/>
        </authorList>
    </citation>
    <scope>NUCLEOTIDE SEQUENCE</scope>
    <source>
        <strain evidence="14">CCAP 19/18</strain>
    </source>
</reference>
<keyword evidence="7" id="KW-0282">Flagellum</keyword>
<evidence type="ECO:0008006" key="16">
    <source>
        <dbReference type="Google" id="ProtNLM"/>
    </source>
</evidence>
<keyword evidence="15" id="KW-1185">Reference proteome</keyword>
<evidence type="ECO:0000256" key="8">
    <source>
        <dbReference type="ARBA" id="ARBA00023069"/>
    </source>
</evidence>
<comment type="caution">
    <text evidence="14">The sequence shown here is derived from an EMBL/GenBank/DDBJ whole genome shotgun (WGS) entry which is preliminary data.</text>
</comment>
<dbReference type="PANTHER" id="PTHR28572:SF1">
    <property type="entry name" value="COILED-COIL DOMAIN-CONTAINING PROTEIN 103"/>
    <property type="match status" value="1"/>
</dbReference>
<dbReference type="Proteomes" id="UP000815325">
    <property type="component" value="Unassembled WGS sequence"/>
</dbReference>
<feature type="domain" description="Dynein attachment factor N-terminal" evidence="13">
    <location>
        <begin position="10"/>
        <end position="60"/>
    </location>
</feature>
<comment type="subunit">
    <text evidence="4">Homodimer.</text>
</comment>
<dbReference type="InterPro" id="IPR031733">
    <property type="entry name" value="Dynein_attach_N"/>
</dbReference>
<evidence type="ECO:0000256" key="5">
    <source>
        <dbReference type="ARBA" id="ARBA00022490"/>
    </source>
</evidence>
<dbReference type="EMBL" id="MU069798">
    <property type="protein sequence ID" value="KAF5833665.1"/>
    <property type="molecule type" value="Genomic_DNA"/>
</dbReference>
<feature type="region of interest" description="Disordered" evidence="11">
    <location>
        <begin position="54"/>
        <end position="111"/>
    </location>
</feature>
<dbReference type="InterPro" id="IPR042422">
    <property type="entry name" value="CC103"/>
</dbReference>
<keyword evidence="5" id="KW-0963">Cytoplasm</keyword>
<evidence type="ECO:0000256" key="4">
    <source>
        <dbReference type="ARBA" id="ARBA00011738"/>
    </source>
</evidence>
<protein>
    <recommendedName>
        <fullName evidence="16">Dynein attachment factor N-terminal domain-containing protein</fullName>
    </recommendedName>
</protein>
<feature type="domain" description="RNA-polymerase II-associated protein 3-like C-terminal" evidence="12">
    <location>
        <begin position="101"/>
        <end position="204"/>
    </location>
</feature>
<dbReference type="InterPro" id="IPR025986">
    <property type="entry name" value="RPAP3-like_C"/>
</dbReference>
<comment type="similarity">
    <text evidence="10">Belongs to the DNAAF19/PR46b family.</text>
</comment>
<sequence>MESRPPKSSKELSNAVYDDFKRKVIDAAKKRAVSQNVDYETFKNMVSVAHLKPLQAPSTVKREPTAPAWQFNADGSRPSTTSEEQAAAAARLLSPREAQGPPSTSGDFAREWRRSCPTLDSKYRYLQICSPPTLRSIFKVEVSSEVLKGIIEVLEACWQSHAGAAEEEEHGEGGALRQACFVVEVLESLAAAGRFGLAVKLMGPQGTKVLKSLFDQLSDALNAAGAVHSLSPRQLGVDSVAPDADNNEQEGGSWHECEQEGSEGASCPDTKIGKESSSSAAAAAELVSSVKDGFVRLRQLYGVAS</sequence>
<keyword evidence="8" id="KW-0969">Cilium</keyword>
<dbReference type="Pfam" id="PF15867">
    <property type="entry name" value="Dynein_attach_N"/>
    <property type="match status" value="1"/>
</dbReference>
<evidence type="ECO:0000256" key="2">
    <source>
        <dbReference type="ARBA" id="ARBA00004230"/>
    </source>
</evidence>
<evidence type="ECO:0000256" key="7">
    <source>
        <dbReference type="ARBA" id="ARBA00022846"/>
    </source>
</evidence>
<evidence type="ECO:0000313" key="15">
    <source>
        <dbReference type="Proteomes" id="UP000815325"/>
    </source>
</evidence>
<dbReference type="PANTHER" id="PTHR28572">
    <property type="entry name" value="COILED-COIL DOMAIN-CONTAINING PROTEIN 103"/>
    <property type="match status" value="1"/>
</dbReference>
<evidence type="ECO:0000259" key="12">
    <source>
        <dbReference type="Pfam" id="PF13877"/>
    </source>
</evidence>
<feature type="compositionally biased region" description="Low complexity" evidence="11">
    <location>
        <begin position="78"/>
        <end position="98"/>
    </location>
</feature>
<evidence type="ECO:0000256" key="9">
    <source>
        <dbReference type="ARBA" id="ARBA00023273"/>
    </source>
</evidence>
<evidence type="ECO:0000256" key="3">
    <source>
        <dbReference type="ARBA" id="ARBA00004496"/>
    </source>
</evidence>
<keyword evidence="6" id="KW-0970">Cilium biogenesis/degradation</keyword>
<evidence type="ECO:0000256" key="6">
    <source>
        <dbReference type="ARBA" id="ARBA00022794"/>
    </source>
</evidence>
<comment type="function">
    <text evidence="1">Dynein-attachment factor required for cilia motility.</text>
</comment>
<dbReference type="Pfam" id="PF13877">
    <property type="entry name" value="RPAP3_C"/>
    <property type="match status" value="1"/>
</dbReference>
<accession>A0ABQ7GGC8</accession>
<gene>
    <name evidence="14" type="ORF">DUNSADRAFT_9975</name>
</gene>
<proteinExistence type="inferred from homology"/>
<evidence type="ECO:0000256" key="11">
    <source>
        <dbReference type="SAM" id="MobiDB-lite"/>
    </source>
</evidence>
<feature type="region of interest" description="Disordered" evidence="11">
    <location>
        <begin position="236"/>
        <end position="274"/>
    </location>
</feature>
<name>A0ABQ7GGC8_DUNSA</name>
<evidence type="ECO:0000259" key="13">
    <source>
        <dbReference type="Pfam" id="PF15867"/>
    </source>
</evidence>